<proteinExistence type="predicted"/>
<dbReference type="GO" id="GO:0016616">
    <property type="term" value="F:oxidoreductase activity, acting on the CH-OH group of donors, NAD or NADP as acceptor"/>
    <property type="evidence" value="ECO:0007669"/>
    <property type="project" value="TreeGrafter"/>
</dbReference>
<protein>
    <submittedName>
        <fullName evidence="1">Uncharacterized protein</fullName>
    </submittedName>
</protein>
<dbReference type="PANTHER" id="PTHR24322:SF748">
    <property type="entry name" value="FI23927P1-RELATED"/>
    <property type="match status" value="1"/>
</dbReference>
<dbReference type="AlphaFoldDB" id="A0A8K0K946"/>
<name>A0A8K0K946_LADFU</name>
<gene>
    <name evidence="1" type="ORF">J437_LFUL010630</name>
</gene>
<evidence type="ECO:0000313" key="1">
    <source>
        <dbReference type="EMBL" id="KAG8230138.1"/>
    </source>
</evidence>
<reference evidence="1" key="1">
    <citation type="submission" date="2013-04" db="EMBL/GenBank/DDBJ databases">
        <authorList>
            <person name="Qu J."/>
            <person name="Murali S.C."/>
            <person name="Bandaranaike D."/>
            <person name="Bellair M."/>
            <person name="Blankenburg K."/>
            <person name="Chao H."/>
            <person name="Dinh H."/>
            <person name="Doddapaneni H."/>
            <person name="Downs B."/>
            <person name="Dugan-Rocha S."/>
            <person name="Elkadiri S."/>
            <person name="Gnanaolivu R.D."/>
            <person name="Hernandez B."/>
            <person name="Javaid M."/>
            <person name="Jayaseelan J.C."/>
            <person name="Lee S."/>
            <person name="Li M."/>
            <person name="Ming W."/>
            <person name="Munidasa M."/>
            <person name="Muniz J."/>
            <person name="Nguyen L."/>
            <person name="Ongeri F."/>
            <person name="Osuji N."/>
            <person name="Pu L.-L."/>
            <person name="Puazo M."/>
            <person name="Qu C."/>
            <person name="Quiroz J."/>
            <person name="Raj R."/>
            <person name="Weissenberger G."/>
            <person name="Xin Y."/>
            <person name="Zou X."/>
            <person name="Han Y."/>
            <person name="Richards S."/>
            <person name="Worley K."/>
            <person name="Muzny D."/>
            <person name="Gibbs R."/>
        </authorList>
    </citation>
    <scope>NUCLEOTIDE SEQUENCE</scope>
    <source>
        <strain evidence="1">Sampled in the wild</strain>
    </source>
</reference>
<evidence type="ECO:0000313" key="2">
    <source>
        <dbReference type="Proteomes" id="UP000792457"/>
    </source>
</evidence>
<accession>A0A8K0K946</accession>
<reference evidence="1" key="2">
    <citation type="submission" date="2017-10" db="EMBL/GenBank/DDBJ databases">
        <title>Ladona fulva Genome sequencing and assembly.</title>
        <authorList>
            <person name="Murali S."/>
            <person name="Richards S."/>
            <person name="Bandaranaike D."/>
            <person name="Bellair M."/>
            <person name="Blankenburg K."/>
            <person name="Chao H."/>
            <person name="Dinh H."/>
            <person name="Doddapaneni H."/>
            <person name="Dugan-Rocha S."/>
            <person name="Elkadiri S."/>
            <person name="Gnanaolivu R."/>
            <person name="Hernandez B."/>
            <person name="Skinner E."/>
            <person name="Javaid M."/>
            <person name="Lee S."/>
            <person name="Li M."/>
            <person name="Ming W."/>
            <person name="Munidasa M."/>
            <person name="Muniz J."/>
            <person name="Nguyen L."/>
            <person name="Hughes D."/>
            <person name="Osuji N."/>
            <person name="Pu L.-L."/>
            <person name="Puazo M."/>
            <person name="Qu C."/>
            <person name="Quiroz J."/>
            <person name="Raj R."/>
            <person name="Weissenberger G."/>
            <person name="Xin Y."/>
            <person name="Zou X."/>
            <person name="Han Y."/>
            <person name="Worley K."/>
            <person name="Muzny D."/>
            <person name="Gibbs R."/>
        </authorList>
    </citation>
    <scope>NUCLEOTIDE SEQUENCE</scope>
    <source>
        <strain evidence="1">Sampled in the wild</strain>
    </source>
</reference>
<dbReference type="GO" id="GO:0005811">
    <property type="term" value="C:lipid droplet"/>
    <property type="evidence" value="ECO:0007669"/>
    <property type="project" value="TreeGrafter"/>
</dbReference>
<comment type="caution">
    <text evidence="1">The sequence shown here is derived from an EMBL/GenBank/DDBJ whole genome shotgun (WGS) entry which is preliminary data.</text>
</comment>
<dbReference type="EMBL" id="KZ308467">
    <property type="protein sequence ID" value="KAG8230138.1"/>
    <property type="molecule type" value="Genomic_DNA"/>
</dbReference>
<dbReference type="Gene3D" id="3.40.50.720">
    <property type="entry name" value="NAD(P)-binding Rossmann-like Domain"/>
    <property type="match status" value="1"/>
</dbReference>
<dbReference type="InterPro" id="IPR036291">
    <property type="entry name" value="NAD(P)-bd_dom_sf"/>
</dbReference>
<dbReference type="PRINTS" id="PR00081">
    <property type="entry name" value="GDHRDH"/>
</dbReference>
<dbReference type="Pfam" id="PF00106">
    <property type="entry name" value="adh_short"/>
    <property type="match status" value="1"/>
</dbReference>
<dbReference type="OrthoDB" id="10253736at2759"/>
<keyword evidence="2" id="KW-1185">Reference proteome</keyword>
<sequence>MNLAHGPELFKYFVMLSRYHGEYRSFWAEETASIIKSSGGRSFAYKCDISNKEDIYRTAKKVKEEVGTTAKAFLPDMMNDNHGHIVTIASLAGLVGVNQLADYSASKFAVVGFDEAMRLELEVNGINGVHTTVVCPYYINTGMFEGVKSRLFPILEPDYVAEKIVTSILTNDKYLIIPSYLKIFVALKYILPRQAILYAATTLTQVTSSMSTFEGRNGTKKGQ</sequence>
<dbReference type="SUPFAM" id="SSF51735">
    <property type="entry name" value="NAD(P)-binding Rossmann-fold domains"/>
    <property type="match status" value="1"/>
</dbReference>
<dbReference type="Proteomes" id="UP000792457">
    <property type="component" value="Unassembled WGS sequence"/>
</dbReference>
<organism evidence="1 2">
    <name type="scientific">Ladona fulva</name>
    <name type="common">Scarce chaser dragonfly</name>
    <name type="synonym">Libellula fulva</name>
    <dbReference type="NCBI Taxonomy" id="123851"/>
    <lineage>
        <taxon>Eukaryota</taxon>
        <taxon>Metazoa</taxon>
        <taxon>Ecdysozoa</taxon>
        <taxon>Arthropoda</taxon>
        <taxon>Hexapoda</taxon>
        <taxon>Insecta</taxon>
        <taxon>Pterygota</taxon>
        <taxon>Palaeoptera</taxon>
        <taxon>Odonata</taxon>
        <taxon>Epiprocta</taxon>
        <taxon>Anisoptera</taxon>
        <taxon>Libelluloidea</taxon>
        <taxon>Libellulidae</taxon>
        <taxon>Ladona</taxon>
    </lineage>
</organism>
<dbReference type="InterPro" id="IPR002347">
    <property type="entry name" value="SDR_fam"/>
</dbReference>
<dbReference type="PANTHER" id="PTHR24322">
    <property type="entry name" value="PKSB"/>
    <property type="match status" value="1"/>
</dbReference>